<dbReference type="RefSeq" id="WP_132707611.1">
    <property type="nucleotide sequence ID" value="NZ_JACIGF010000002.1"/>
</dbReference>
<proteinExistence type="predicted"/>
<dbReference type="SUPFAM" id="SSF54637">
    <property type="entry name" value="Thioesterase/thiol ester dehydrase-isomerase"/>
    <property type="match status" value="1"/>
</dbReference>
<sequence>MSQERLFWDDIPVGHTDRFGQYAVTAEEVVEFAGKYDPQPFHLDADAAARSIFGGLCASGWHTCAMFMRMLVDHFSARGMASLGSPGVEQIQWRRPVFPGDVLHVEGEVVDKRASQSKPQMGSVTSTYRVYNQKDEMVMSLHTTGFFRRRPTEAATAEAG</sequence>
<reference evidence="2 3" key="1">
    <citation type="submission" date="2019-03" db="EMBL/GenBank/DDBJ databases">
        <title>Genomic Encyclopedia of Type Strains, Phase IV (KMG-IV): sequencing the most valuable type-strain genomes for metagenomic binning, comparative biology and taxonomic classification.</title>
        <authorList>
            <person name="Goeker M."/>
        </authorList>
    </citation>
    <scope>NUCLEOTIDE SEQUENCE [LARGE SCALE GENOMIC DNA]</scope>
    <source>
        <strain evidence="2 3">DSM 2132</strain>
    </source>
</reference>
<gene>
    <name evidence="2" type="ORF">EV659_102374</name>
</gene>
<dbReference type="InterPro" id="IPR002539">
    <property type="entry name" value="MaoC-like_dom"/>
</dbReference>
<organism evidence="2 3">
    <name type="scientific">Rhodothalassium salexigens DSM 2132</name>
    <dbReference type="NCBI Taxonomy" id="1188247"/>
    <lineage>
        <taxon>Bacteria</taxon>
        <taxon>Pseudomonadati</taxon>
        <taxon>Pseudomonadota</taxon>
        <taxon>Alphaproteobacteria</taxon>
        <taxon>Rhodothalassiales</taxon>
        <taxon>Rhodothalassiaceae</taxon>
        <taxon>Rhodothalassium</taxon>
    </lineage>
</organism>
<dbReference type="InterPro" id="IPR052342">
    <property type="entry name" value="MCH/BMMD"/>
</dbReference>
<dbReference type="OrthoDB" id="9797938at2"/>
<comment type="caution">
    <text evidence="2">The sequence shown here is derived from an EMBL/GenBank/DDBJ whole genome shotgun (WGS) entry which is preliminary data.</text>
</comment>
<evidence type="ECO:0000313" key="2">
    <source>
        <dbReference type="EMBL" id="TCP37963.1"/>
    </source>
</evidence>
<dbReference type="Proteomes" id="UP000295399">
    <property type="component" value="Unassembled WGS sequence"/>
</dbReference>
<evidence type="ECO:0000313" key="3">
    <source>
        <dbReference type="Proteomes" id="UP000295399"/>
    </source>
</evidence>
<name>A0A4R2PQ89_RHOSA</name>
<dbReference type="Gene3D" id="3.10.129.10">
    <property type="entry name" value="Hotdog Thioesterase"/>
    <property type="match status" value="1"/>
</dbReference>
<protein>
    <submittedName>
        <fullName evidence="2">Acyl dehydratase</fullName>
    </submittedName>
</protein>
<dbReference type="Pfam" id="PF01575">
    <property type="entry name" value="MaoC_dehydratas"/>
    <property type="match status" value="1"/>
</dbReference>
<accession>A0A4R2PQ89</accession>
<evidence type="ECO:0000259" key="1">
    <source>
        <dbReference type="Pfam" id="PF01575"/>
    </source>
</evidence>
<dbReference type="CDD" id="cd03454">
    <property type="entry name" value="YdeM"/>
    <property type="match status" value="1"/>
</dbReference>
<dbReference type="PANTHER" id="PTHR43664">
    <property type="entry name" value="MONOAMINE OXIDASE-RELATED"/>
    <property type="match status" value="1"/>
</dbReference>
<dbReference type="AlphaFoldDB" id="A0A4R2PQ89"/>
<dbReference type="PANTHER" id="PTHR43664:SF1">
    <property type="entry name" value="BETA-METHYLMALYL-COA DEHYDRATASE"/>
    <property type="match status" value="1"/>
</dbReference>
<dbReference type="EMBL" id="SLXO01000002">
    <property type="protein sequence ID" value="TCP37963.1"/>
    <property type="molecule type" value="Genomic_DNA"/>
</dbReference>
<dbReference type="InParanoid" id="A0A4R2PQ89"/>
<keyword evidence="3" id="KW-1185">Reference proteome</keyword>
<dbReference type="InterPro" id="IPR029069">
    <property type="entry name" value="HotDog_dom_sf"/>
</dbReference>
<feature type="domain" description="MaoC-like" evidence="1">
    <location>
        <begin position="21"/>
        <end position="119"/>
    </location>
</feature>